<reference evidence="1 2" key="1">
    <citation type="submission" date="2018-05" db="EMBL/GenBank/DDBJ databases">
        <title>Spiribacter halobius sp. nov., a moderately halophilic bacterium isolated from marine solar saltern.</title>
        <authorList>
            <person name="Zheng W.-S."/>
            <person name="Lu D.-C."/>
            <person name="Du Z.-J."/>
        </authorList>
    </citation>
    <scope>NUCLEOTIDE SEQUENCE [LARGE SCALE GENOMIC DNA]</scope>
    <source>
        <strain evidence="1 2">E85</strain>
    </source>
</reference>
<dbReference type="AlphaFoldDB" id="A0A2U2MVT7"/>
<keyword evidence="2" id="KW-1185">Reference proteome</keyword>
<name>A0A2U2MVT7_9GAMM</name>
<protein>
    <submittedName>
        <fullName evidence="1">Uncharacterized protein</fullName>
    </submittedName>
</protein>
<sequence>MFESFQTFNEIRNLLIGELLIGFLDMLRDKLLKLFSEFSNSIRTCTRSSDFPREVFNPVIHAVRNLSET</sequence>
<evidence type="ECO:0000313" key="1">
    <source>
        <dbReference type="EMBL" id="PWG60981.1"/>
    </source>
</evidence>
<comment type="caution">
    <text evidence="1">The sequence shown here is derived from an EMBL/GenBank/DDBJ whole genome shotgun (WGS) entry which is preliminary data.</text>
</comment>
<gene>
    <name evidence="1" type="ORF">DEM34_18785</name>
</gene>
<dbReference type="Proteomes" id="UP000245474">
    <property type="component" value="Unassembled WGS sequence"/>
</dbReference>
<dbReference type="EMBL" id="QFFI01000058">
    <property type="protein sequence ID" value="PWG60981.1"/>
    <property type="molecule type" value="Genomic_DNA"/>
</dbReference>
<evidence type="ECO:0000313" key="2">
    <source>
        <dbReference type="Proteomes" id="UP000245474"/>
    </source>
</evidence>
<proteinExistence type="predicted"/>
<organism evidence="1 2">
    <name type="scientific">Sediminicurvatus halobius</name>
    <dbReference type="NCBI Taxonomy" id="2182432"/>
    <lineage>
        <taxon>Bacteria</taxon>
        <taxon>Pseudomonadati</taxon>
        <taxon>Pseudomonadota</taxon>
        <taxon>Gammaproteobacteria</taxon>
        <taxon>Chromatiales</taxon>
        <taxon>Ectothiorhodospiraceae</taxon>
        <taxon>Sediminicurvatus</taxon>
    </lineage>
</organism>
<accession>A0A2U2MVT7</accession>